<feature type="region of interest" description="Disordered" evidence="1">
    <location>
        <begin position="37"/>
        <end position="75"/>
    </location>
</feature>
<evidence type="ECO:0000313" key="4">
    <source>
        <dbReference type="Proteomes" id="UP000799771"/>
    </source>
</evidence>
<feature type="domain" description="C2H2-type" evidence="2">
    <location>
        <begin position="189"/>
        <end position="211"/>
    </location>
</feature>
<organism evidence="3 4">
    <name type="scientific">Dothidotthia symphoricarpi CBS 119687</name>
    <dbReference type="NCBI Taxonomy" id="1392245"/>
    <lineage>
        <taxon>Eukaryota</taxon>
        <taxon>Fungi</taxon>
        <taxon>Dikarya</taxon>
        <taxon>Ascomycota</taxon>
        <taxon>Pezizomycotina</taxon>
        <taxon>Dothideomycetes</taxon>
        <taxon>Pleosporomycetidae</taxon>
        <taxon>Pleosporales</taxon>
        <taxon>Dothidotthiaceae</taxon>
        <taxon>Dothidotthia</taxon>
    </lineage>
</organism>
<sequence length="298" mass="34314">MDLYQPSWIYRLHQALTPVERWVPAFRSRNEKQLLVTQRNTVVPTPDNSVDKRSRDEVRLDHTEDHKAKRRRAGHESLRLKHFPISKCTTSEGVTCPCCQERYEDGEKVFQHLVSASRLKQACVLCPSSRNTTKVVDNMKTFPLHMQKHTDDRLECSYDGCDYEANSQQRLRVHTDNVHTSTPQIQEPKQCELCPQVLGSIDAYNVHMKAHENKLVACNHCNEMVPYANLKAHKATECLKLPARVAACVECGYEMATTHVARHMRTAHSRVEEVMDFGLEHYPELAGKYKHVLDVLEL</sequence>
<evidence type="ECO:0000256" key="1">
    <source>
        <dbReference type="SAM" id="MobiDB-lite"/>
    </source>
</evidence>
<evidence type="ECO:0000259" key="2">
    <source>
        <dbReference type="SMART" id="SM00355"/>
    </source>
</evidence>
<feature type="compositionally biased region" description="Basic and acidic residues" evidence="1">
    <location>
        <begin position="49"/>
        <end position="67"/>
    </location>
</feature>
<feature type="domain" description="C2H2-type" evidence="2">
    <location>
        <begin position="121"/>
        <end position="149"/>
    </location>
</feature>
<accession>A0A6A6ANX2</accession>
<dbReference type="InterPro" id="IPR013087">
    <property type="entry name" value="Znf_C2H2_type"/>
</dbReference>
<dbReference type="EMBL" id="ML977499">
    <property type="protein sequence ID" value="KAF2133490.1"/>
    <property type="molecule type" value="Genomic_DNA"/>
</dbReference>
<proteinExistence type="predicted"/>
<dbReference type="OrthoDB" id="4748970at2759"/>
<dbReference type="SMART" id="SM00355">
    <property type="entry name" value="ZnF_C2H2"/>
    <property type="match status" value="4"/>
</dbReference>
<name>A0A6A6ANX2_9PLEO</name>
<dbReference type="InterPro" id="IPR013083">
    <property type="entry name" value="Znf_RING/FYVE/PHD"/>
</dbReference>
<feature type="domain" description="C2H2-type" evidence="2">
    <location>
        <begin position="246"/>
        <end position="268"/>
    </location>
</feature>
<protein>
    <recommendedName>
        <fullName evidence="2">C2H2-type domain-containing protein</fullName>
    </recommendedName>
</protein>
<feature type="compositionally biased region" description="Polar residues" evidence="1">
    <location>
        <begin position="37"/>
        <end position="48"/>
    </location>
</feature>
<reference evidence="3" key="1">
    <citation type="journal article" date="2020" name="Stud. Mycol.">
        <title>101 Dothideomycetes genomes: a test case for predicting lifestyles and emergence of pathogens.</title>
        <authorList>
            <person name="Haridas S."/>
            <person name="Albert R."/>
            <person name="Binder M."/>
            <person name="Bloem J."/>
            <person name="Labutti K."/>
            <person name="Salamov A."/>
            <person name="Andreopoulos B."/>
            <person name="Baker S."/>
            <person name="Barry K."/>
            <person name="Bills G."/>
            <person name="Bluhm B."/>
            <person name="Cannon C."/>
            <person name="Castanera R."/>
            <person name="Culley D."/>
            <person name="Daum C."/>
            <person name="Ezra D."/>
            <person name="Gonzalez J."/>
            <person name="Henrissat B."/>
            <person name="Kuo A."/>
            <person name="Liang C."/>
            <person name="Lipzen A."/>
            <person name="Lutzoni F."/>
            <person name="Magnuson J."/>
            <person name="Mondo S."/>
            <person name="Nolan M."/>
            <person name="Ohm R."/>
            <person name="Pangilinan J."/>
            <person name="Park H.-J."/>
            <person name="Ramirez L."/>
            <person name="Alfaro M."/>
            <person name="Sun H."/>
            <person name="Tritt A."/>
            <person name="Yoshinaga Y."/>
            <person name="Zwiers L.-H."/>
            <person name="Turgeon B."/>
            <person name="Goodwin S."/>
            <person name="Spatafora J."/>
            <person name="Crous P."/>
            <person name="Grigoriev I."/>
        </authorList>
    </citation>
    <scope>NUCLEOTIDE SEQUENCE</scope>
    <source>
        <strain evidence="3">CBS 119687</strain>
    </source>
</reference>
<feature type="domain" description="C2H2-type" evidence="2">
    <location>
        <begin position="154"/>
        <end position="179"/>
    </location>
</feature>
<dbReference type="RefSeq" id="XP_033527877.1">
    <property type="nucleotide sequence ID" value="XM_033663226.1"/>
</dbReference>
<dbReference type="Gene3D" id="3.30.40.10">
    <property type="entry name" value="Zinc/RING finger domain, C3HC4 (zinc finger)"/>
    <property type="match status" value="1"/>
</dbReference>
<keyword evidence="4" id="KW-1185">Reference proteome</keyword>
<dbReference type="GeneID" id="54403658"/>
<dbReference type="AlphaFoldDB" id="A0A6A6ANX2"/>
<dbReference type="Proteomes" id="UP000799771">
    <property type="component" value="Unassembled WGS sequence"/>
</dbReference>
<evidence type="ECO:0000313" key="3">
    <source>
        <dbReference type="EMBL" id="KAF2133490.1"/>
    </source>
</evidence>
<gene>
    <name evidence="3" type="ORF">P153DRAFT_282786</name>
</gene>
<dbReference type="Gene3D" id="3.30.160.60">
    <property type="entry name" value="Classic Zinc Finger"/>
    <property type="match status" value="1"/>
</dbReference>